<dbReference type="EMBL" id="WVUD01000068">
    <property type="protein sequence ID" value="MYL85235.1"/>
    <property type="molecule type" value="Genomic_DNA"/>
</dbReference>
<keyword evidence="3" id="KW-1185">Reference proteome</keyword>
<name>A0A7C9N7I1_9BACT</name>
<evidence type="ECO:0000313" key="3">
    <source>
        <dbReference type="Proteomes" id="UP000482487"/>
    </source>
</evidence>
<gene>
    <name evidence="2" type="ORF">GTA51_19235</name>
</gene>
<organism evidence="2 3">
    <name type="scientific">Solidesulfovibrio aerotolerans</name>
    <dbReference type="NCBI Taxonomy" id="295255"/>
    <lineage>
        <taxon>Bacteria</taxon>
        <taxon>Pseudomonadati</taxon>
        <taxon>Thermodesulfobacteriota</taxon>
        <taxon>Desulfovibrionia</taxon>
        <taxon>Desulfovibrionales</taxon>
        <taxon>Desulfovibrionaceae</taxon>
        <taxon>Solidesulfovibrio</taxon>
    </lineage>
</organism>
<feature type="signal peptide" evidence="1">
    <location>
        <begin position="1"/>
        <end position="27"/>
    </location>
</feature>
<sequence length="146" mass="15228">MKKGTWLRNVLMALPVVCLTLAAQAYAATGVPLVFTLAPGINPSQVFLQFISTSGSLTGYYYDSSGVQHSLAANTAYSMSTLTSTTSVGGGAPTNVPAVFISNFPSGRVYINYGTAGLSGMGGSYQPDPMNTQDHFCPANLEEIAC</sequence>
<evidence type="ECO:0000313" key="2">
    <source>
        <dbReference type="EMBL" id="MYL85235.1"/>
    </source>
</evidence>
<dbReference type="RefSeq" id="WP_160964015.1">
    <property type="nucleotide sequence ID" value="NZ_WVUD01000068.1"/>
</dbReference>
<evidence type="ECO:0000256" key="1">
    <source>
        <dbReference type="SAM" id="SignalP"/>
    </source>
</evidence>
<proteinExistence type="predicted"/>
<reference evidence="2 3" key="1">
    <citation type="submission" date="2020-01" db="EMBL/GenBank/DDBJ databases">
        <title>Genome sequence of Desulfovibrio aerotolerans DSM 16695(T).</title>
        <authorList>
            <person name="Karnachuk O."/>
            <person name="Avakyan M."/>
            <person name="Mardanov A."/>
            <person name="Kadnikov V."/>
            <person name="Ravin N."/>
        </authorList>
    </citation>
    <scope>NUCLEOTIDE SEQUENCE [LARGE SCALE GENOMIC DNA]</scope>
    <source>
        <strain evidence="2 3">DSM 16695</strain>
    </source>
</reference>
<accession>A0A7C9N7I1</accession>
<keyword evidence="1" id="KW-0732">Signal</keyword>
<dbReference type="AlphaFoldDB" id="A0A7C9N7I1"/>
<comment type="caution">
    <text evidence="2">The sequence shown here is derived from an EMBL/GenBank/DDBJ whole genome shotgun (WGS) entry which is preliminary data.</text>
</comment>
<dbReference type="Proteomes" id="UP000482487">
    <property type="component" value="Unassembled WGS sequence"/>
</dbReference>
<feature type="chain" id="PRO_5028924166" evidence="1">
    <location>
        <begin position="28"/>
        <end position="146"/>
    </location>
</feature>
<protein>
    <submittedName>
        <fullName evidence="2">Uncharacterized protein</fullName>
    </submittedName>
</protein>